<dbReference type="Gene3D" id="3.10.20.30">
    <property type="match status" value="1"/>
</dbReference>
<dbReference type="Gene3D" id="2.60.260.20">
    <property type="entry name" value="Urease metallochaperone UreE, N-terminal domain"/>
    <property type="match status" value="1"/>
</dbReference>
<feature type="domain" description="2Fe-2S ferredoxin-type" evidence="4">
    <location>
        <begin position="117"/>
        <end position="203"/>
    </location>
</feature>
<dbReference type="CDD" id="cd00207">
    <property type="entry name" value="fer2"/>
    <property type="match status" value="1"/>
</dbReference>
<dbReference type="OrthoDB" id="4333at2759"/>
<dbReference type="AlphaFoldDB" id="A0A7J7IJ84"/>
<keyword evidence="1" id="KW-0408">Iron</keyword>
<dbReference type="InterPro" id="IPR006058">
    <property type="entry name" value="2Fe2S_fd_BS"/>
</dbReference>
<proteinExistence type="predicted"/>
<organism evidence="5 6">
    <name type="scientific">Cyanidiococcus yangmingshanensis</name>
    <dbReference type="NCBI Taxonomy" id="2690220"/>
    <lineage>
        <taxon>Eukaryota</taxon>
        <taxon>Rhodophyta</taxon>
        <taxon>Bangiophyceae</taxon>
        <taxon>Cyanidiales</taxon>
        <taxon>Cyanidiaceae</taxon>
        <taxon>Cyanidiococcus</taxon>
    </lineage>
</organism>
<protein>
    <recommendedName>
        <fullName evidence="4">2Fe-2S ferredoxin-type domain-containing protein</fullName>
    </recommendedName>
</protein>
<gene>
    <name evidence="5" type="ORF">F1559_002804</name>
</gene>
<dbReference type="Pfam" id="PF00111">
    <property type="entry name" value="Fer2"/>
    <property type="match status" value="1"/>
</dbReference>
<dbReference type="InterPro" id="IPR036410">
    <property type="entry name" value="HSP_DnaJ_Cys-rich_dom_sf"/>
</dbReference>
<evidence type="ECO:0000256" key="3">
    <source>
        <dbReference type="SAM" id="MobiDB-lite"/>
    </source>
</evidence>
<feature type="region of interest" description="Disordered" evidence="3">
    <location>
        <begin position="92"/>
        <end position="113"/>
    </location>
</feature>
<sequence length="303" mass="32755">MYDSISFFSGSSLLSSTERFGKNALLAPGRHACDSAFVYGGVLGSRRWRRCLRLGSSTVSICRERPSSLYRARRSLCENGRAKFAGWSCQAESPSAEDRHQPTGEPDTEPDSASTMVKVRFINTPSGLDLETAARPGSIILAVADELGLRIPRGCTSGVCGACTCDMVHPALPGGRQTVRVCSTRVSTFPGIDDIVIDVYRMKESATREALQGAAPTGMSRFENIDFDYKAGAAPQVILSPTSPFTRQRTVRCEKCKGTGKHICEACQGSGLSSPDLMCYICVGLRRTRCAECQGTGSRTLRR</sequence>
<keyword evidence="6" id="KW-1185">Reference proteome</keyword>
<keyword evidence="1" id="KW-0479">Metal-binding</keyword>
<accession>A0A7J7IJ84</accession>
<evidence type="ECO:0000259" key="4">
    <source>
        <dbReference type="PROSITE" id="PS51085"/>
    </source>
</evidence>
<dbReference type="SUPFAM" id="SSF57938">
    <property type="entry name" value="DnaJ/Hsp40 cysteine-rich domain"/>
    <property type="match status" value="1"/>
</dbReference>
<dbReference type="SUPFAM" id="SSF54292">
    <property type="entry name" value="2Fe-2S ferredoxin-like"/>
    <property type="match status" value="1"/>
</dbReference>
<dbReference type="GO" id="GO:0051537">
    <property type="term" value="F:2 iron, 2 sulfur cluster binding"/>
    <property type="evidence" value="ECO:0007669"/>
    <property type="project" value="UniProtKB-KW"/>
</dbReference>
<evidence type="ECO:0000256" key="1">
    <source>
        <dbReference type="ARBA" id="ARBA00022714"/>
    </source>
</evidence>
<evidence type="ECO:0000313" key="5">
    <source>
        <dbReference type="EMBL" id="KAF6002749.1"/>
    </source>
</evidence>
<name>A0A7J7IJ84_9RHOD</name>
<dbReference type="EMBL" id="VWRR01000009">
    <property type="protein sequence ID" value="KAF6002749.1"/>
    <property type="molecule type" value="Genomic_DNA"/>
</dbReference>
<dbReference type="InterPro" id="IPR012675">
    <property type="entry name" value="Beta-grasp_dom_sf"/>
</dbReference>
<dbReference type="InterPro" id="IPR036010">
    <property type="entry name" value="2Fe-2S_ferredoxin-like_sf"/>
</dbReference>
<keyword evidence="2" id="KW-0411">Iron-sulfur</keyword>
<evidence type="ECO:0000313" key="6">
    <source>
        <dbReference type="Proteomes" id="UP000530660"/>
    </source>
</evidence>
<dbReference type="Gene3D" id="2.10.230.10">
    <property type="entry name" value="Heat shock protein DnaJ, cysteine-rich domain"/>
    <property type="match status" value="1"/>
</dbReference>
<comment type="caution">
    <text evidence="5">The sequence shown here is derived from an EMBL/GenBank/DDBJ whole genome shotgun (WGS) entry which is preliminary data.</text>
</comment>
<dbReference type="InterPro" id="IPR001041">
    <property type="entry name" value="2Fe-2S_ferredoxin-type"/>
</dbReference>
<dbReference type="PROSITE" id="PS51085">
    <property type="entry name" value="2FE2S_FER_2"/>
    <property type="match status" value="1"/>
</dbReference>
<dbReference type="PROSITE" id="PS00197">
    <property type="entry name" value="2FE2S_FER_1"/>
    <property type="match status" value="1"/>
</dbReference>
<keyword evidence="1" id="KW-0001">2Fe-2S</keyword>
<reference evidence="5 6" key="1">
    <citation type="journal article" date="2020" name="J. Phycol.">
        <title>Comparative genome analysis reveals Cyanidiococcus gen. nov., a new extremophilic red algal genus sister to Cyanidioschyzon (Cyanidioschyzonaceae, Rhodophyta).</title>
        <authorList>
            <person name="Liu S.-L."/>
            <person name="Chiang Y.-R."/>
            <person name="Yoon H.S."/>
            <person name="Fu H.-Y."/>
        </authorList>
    </citation>
    <scope>NUCLEOTIDE SEQUENCE [LARGE SCALE GENOMIC DNA]</scope>
    <source>
        <strain evidence="5 6">THAL066</strain>
    </source>
</reference>
<evidence type="ECO:0000256" key="2">
    <source>
        <dbReference type="ARBA" id="ARBA00023014"/>
    </source>
</evidence>
<dbReference type="Proteomes" id="UP000530660">
    <property type="component" value="Unassembled WGS sequence"/>
</dbReference>